<comment type="similarity">
    <text evidence="2">Belongs to the nucleoporin interacting component (NIC) family.</text>
</comment>
<proteinExistence type="inferred from homology"/>
<evidence type="ECO:0000313" key="6">
    <source>
        <dbReference type="Proteomes" id="UP000002058"/>
    </source>
</evidence>
<name>C4JGS3_UNCRE</name>
<comment type="subcellular location">
    <subcellularLocation>
        <location evidence="1">Nucleus envelope</location>
    </subcellularLocation>
</comment>
<dbReference type="InterPro" id="IPR007231">
    <property type="entry name" value="Nucleoporin_int_Nup93/Nic96"/>
</dbReference>
<evidence type="ECO:0000256" key="3">
    <source>
        <dbReference type="ARBA" id="ARBA00023242"/>
    </source>
</evidence>
<dbReference type="EMBL" id="CH476615">
    <property type="protein sequence ID" value="EEP77736.1"/>
    <property type="molecule type" value="Genomic_DNA"/>
</dbReference>
<evidence type="ECO:0000313" key="5">
    <source>
        <dbReference type="EMBL" id="EEP77736.1"/>
    </source>
</evidence>
<accession>C4JGS3</accession>
<organism evidence="5 6">
    <name type="scientific">Uncinocarpus reesii (strain UAMH 1704)</name>
    <dbReference type="NCBI Taxonomy" id="336963"/>
    <lineage>
        <taxon>Eukaryota</taxon>
        <taxon>Fungi</taxon>
        <taxon>Dikarya</taxon>
        <taxon>Ascomycota</taxon>
        <taxon>Pezizomycotina</taxon>
        <taxon>Eurotiomycetes</taxon>
        <taxon>Eurotiomycetidae</taxon>
        <taxon>Onygenales</taxon>
        <taxon>Onygenaceae</taxon>
        <taxon>Uncinocarpus</taxon>
    </lineage>
</organism>
<dbReference type="OrthoDB" id="1918363at2759"/>
<feature type="region of interest" description="Disordered" evidence="4">
    <location>
        <begin position="122"/>
        <end position="147"/>
    </location>
</feature>
<dbReference type="HOGENOM" id="CLU_1027432_0_0_1"/>
<protein>
    <submittedName>
        <fullName evidence="5">Uncharacterized protein</fullName>
    </submittedName>
</protein>
<sequence>MATNLLAHCAYRHYSLTASGISPGQVLHDLREFDTHGPAPTTTKDDEPFDPDNQKFLRRIQQRGREAMIADSFARVRRDFDAFLEEKVNLNWDEQRQKIYEHFGLAPRGDTGGDDLGATRRESGAFGTTKGVRFGGDLGQRPTASTRRSVFGRSALSKSVIGSTTGSGNAMQIFSPGASSAHAADTRFLREKMGHFATKVQRLNETRQQEKAFPILHEFAETEKLSASDVPRQLFEAYQTLISITNEDPNIVYFAEPGAIQERQFCTRLFE</sequence>
<dbReference type="eggNOG" id="KOG2168">
    <property type="taxonomic scope" value="Eukaryota"/>
</dbReference>
<dbReference type="Proteomes" id="UP000002058">
    <property type="component" value="Unassembled WGS sequence"/>
</dbReference>
<dbReference type="GO" id="GO:0005643">
    <property type="term" value="C:nuclear pore"/>
    <property type="evidence" value="ECO:0007669"/>
    <property type="project" value="InterPro"/>
</dbReference>
<dbReference type="GO" id="GO:0016973">
    <property type="term" value="P:poly(A)+ mRNA export from nucleus"/>
    <property type="evidence" value="ECO:0007669"/>
    <property type="project" value="TreeGrafter"/>
</dbReference>
<dbReference type="VEuPathDB" id="FungiDB:UREG_02585"/>
<dbReference type="AlphaFoldDB" id="C4JGS3"/>
<dbReference type="PANTHER" id="PTHR11225">
    <property type="entry name" value="NUCLEAR PORE COMPLEX PROTEIN NUP93 NUCLEOPORIN NUP93 DEAD EYE PROTEIN"/>
    <property type="match status" value="1"/>
</dbReference>
<dbReference type="GO" id="GO:0017056">
    <property type="term" value="F:structural constituent of nuclear pore"/>
    <property type="evidence" value="ECO:0007669"/>
    <property type="project" value="InterPro"/>
</dbReference>
<feature type="region of interest" description="Disordered" evidence="4">
    <location>
        <begin position="32"/>
        <end position="52"/>
    </location>
</feature>
<evidence type="ECO:0000256" key="2">
    <source>
        <dbReference type="ARBA" id="ARBA00010186"/>
    </source>
</evidence>
<dbReference type="PANTHER" id="PTHR11225:SF4">
    <property type="entry name" value="NUCLEAR PORE COMPLEX PROTEIN NUP93"/>
    <property type="match status" value="1"/>
</dbReference>
<evidence type="ECO:0000256" key="4">
    <source>
        <dbReference type="SAM" id="MobiDB-lite"/>
    </source>
</evidence>
<reference evidence="6" key="1">
    <citation type="journal article" date="2009" name="Genome Res.">
        <title>Comparative genomic analyses of the human fungal pathogens Coccidioides and their relatives.</title>
        <authorList>
            <person name="Sharpton T.J."/>
            <person name="Stajich J.E."/>
            <person name="Rounsley S.D."/>
            <person name="Gardner M.J."/>
            <person name="Wortman J.R."/>
            <person name="Jordar V.S."/>
            <person name="Maiti R."/>
            <person name="Kodira C.D."/>
            <person name="Neafsey D.E."/>
            <person name="Zeng Q."/>
            <person name="Hung C.-Y."/>
            <person name="McMahan C."/>
            <person name="Muszewska A."/>
            <person name="Grynberg M."/>
            <person name="Mandel M.A."/>
            <person name="Kellner E.M."/>
            <person name="Barker B.M."/>
            <person name="Galgiani J.N."/>
            <person name="Orbach M.J."/>
            <person name="Kirkland T.N."/>
            <person name="Cole G.T."/>
            <person name="Henn M.R."/>
            <person name="Birren B.W."/>
            <person name="Taylor J.W."/>
        </authorList>
    </citation>
    <scope>NUCLEOTIDE SEQUENCE [LARGE SCALE GENOMIC DNA]</scope>
    <source>
        <strain evidence="6">UAMH 1704</strain>
    </source>
</reference>
<dbReference type="GO" id="GO:0006606">
    <property type="term" value="P:protein import into nucleus"/>
    <property type="evidence" value="ECO:0007669"/>
    <property type="project" value="TreeGrafter"/>
</dbReference>
<keyword evidence="6" id="KW-1185">Reference proteome</keyword>
<evidence type="ECO:0000256" key="1">
    <source>
        <dbReference type="ARBA" id="ARBA00004259"/>
    </source>
</evidence>
<dbReference type="GeneID" id="8441956"/>
<dbReference type="STRING" id="336963.C4JGS3"/>
<keyword evidence="3" id="KW-0539">Nucleus</keyword>
<gene>
    <name evidence="5" type="ORF">UREG_02585</name>
</gene>
<dbReference type="KEGG" id="ure:UREG_02585"/>
<dbReference type="InParanoid" id="C4JGS3"/>
<dbReference type="RefSeq" id="XP_002543069.1">
    <property type="nucleotide sequence ID" value="XM_002543023.1"/>
</dbReference>